<keyword evidence="2" id="KW-0812">Transmembrane</keyword>
<feature type="domain" description="VWFA" evidence="3">
    <location>
        <begin position="359"/>
        <end position="544"/>
    </location>
</feature>
<dbReference type="InterPro" id="IPR051266">
    <property type="entry name" value="CLCR"/>
</dbReference>
<evidence type="ECO:0000313" key="4">
    <source>
        <dbReference type="EMBL" id="MDX8484440.1"/>
    </source>
</evidence>
<feature type="compositionally biased region" description="Basic and acidic residues" evidence="1">
    <location>
        <begin position="135"/>
        <end position="150"/>
    </location>
</feature>
<dbReference type="SMART" id="SM00327">
    <property type="entry name" value="VWA"/>
    <property type="match status" value="1"/>
</dbReference>
<dbReference type="InterPro" id="IPR002035">
    <property type="entry name" value="VWF_A"/>
</dbReference>
<keyword evidence="2" id="KW-1133">Transmembrane helix</keyword>
<keyword evidence="5" id="KW-1185">Reference proteome</keyword>
<feature type="compositionally biased region" description="Low complexity" evidence="1">
    <location>
        <begin position="113"/>
        <end position="134"/>
    </location>
</feature>
<dbReference type="Pfam" id="PF12450">
    <property type="entry name" value="vWF_A"/>
    <property type="match status" value="1"/>
</dbReference>
<feature type="region of interest" description="Disordered" evidence="1">
    <location>
        <begin position="113"/>
        <end position="175"/>
    </location>
</feature>
<dbReference type="Gene3D" id="3.40.50.410">
    <property type="entry name" value="von Willebrand factor, type A domain"/>
    <property type="match status" value="1"/>
</dbReference>
<dbReference type="InterPro" id="IPR022156">
    <property type="entry name" value="Uncharacterised_YfbK_N"/>
</dbReference>
<dbReference type="PANTHER" id="PTHR10579:SF43">
    <property type="entry name" value="ZINC FINGER (C3HC4-TYPE RING FINGER) FAMILY PROTEIN"/>
    <property type="match status" value="1"/>
</dbReference>
<dbReference type="Proteomes" id="UP001280156">
    <property type="component" value="Unassembled WGS sequence"/>
</dbReference>
<dbReference type="CDD" id="cd01465">
    <property type="entry name" value="vWA_subgroup"/>
    <property type="match status" value="1"/>
</dbReference>
<comment type="caution">
    <text evidence="4">The sequence shown here is derived from an EMBL/GenBank/DDBJ whole genome shotgun (WGS) entry which is preliminary data.</text>
</comment>
<evidence type="ECO:0000259" key="3">
    <source>
        <dbReference type="PROSITE" id="PS50234"/>
    </source>
</evidence>
<feature type="transmembrane region" description="Helical" evidence="2">
    <location>
        <begin position="69"/>
        <end position="89"/>
    </location>
</feature>
<reference evidence="4 5" key="1">
    <citation type="submission" date="2023-08" db="EMBL/GenBank/DDBJ databases">
        <title>Implementing the SeqCode for naming new Mesorhizobium species isolated from Vachellia karroo root nodules.</title>
        <authorList>
            <person name="Van Lill M."/>
        </authorList>
    </citation>
    <scope>NUCLEOTIDE SEQUENCE [LARGE SCALE GENOMIC DNA]</scope>
    <source>
        <strain evidence="4 5">VK2B</strain>
    </source>
</reference>
<name>A0ABU4YBX8_9HYPH</name>
<dbReference type="PANTHER" id="PTHR10579">
    <property type="entry name" value="CALCIUM-ACTIVATED CHLORIDE CHANNEL REGULATOR"/>
    <property type="match status" value="1"/>
</dbReference>
<dbReference type="SUPFAM" id="SSF53300">
    <property type="entry name" value="vWA-like"/>
    <property type="match status" value="1"/>
</dbReference>
<sequence length="724" mass="78310">MVDDNELVRLRDIAIPAPDGEAKARALAAAMQAFDLDEKISPVPQGMPAGLRLTERARKLWRDIMQRKLIATPAITALVALPIAGYAAFEMLKEQPPVIGGNHGKVTETVADKPAAQKPAPNQPAINEPLAAAPAKEKKTDADNERRVEDEAQVAPASPPKTELSRSDDQTRQQNGTLKDYAKQAPEALPAPPPAPAEVDQLAAGGRANAQAPATAMQSAEIPAGAVTDSKLMVQPAPMPADQMQPQEENRDRIETFKTNPVHETAQDPVSTFSIDVDTASYSFVRRSLKEGTLPDPGTVRVEEMINYFPYDWKGPDSAKTPFNSTVTVMPTPWNEHTKLMHVAIKGFDVKPAEQPKANLVFLIDVSGSMDEPDKLPLLKSAFRLLVSKLKPDDTVSIVTYAGNAGTVLMPTKAAEKQKILAAIDNLEPGGSTAGEEGIREAYKLAQQSLVKDGVNRVMLATDGDFNVGQTDDEDLKRLIEQERKTGVFLSVFGFGHDNLNDQMMQTIAQNGNGTAAYIDTLAEAQKVLVDDASSTLFTIAKDVKIQVEFNPATVSEYRLVGYETRALKREDFNNDRVDAGDIGSGHSVTAVYEITPKGSGGEQVDPLRYGQAKVDNGGVANADEYAFVKIRYKLPNEDVSKLITTPVTAANEVKSFDEAGVDQRFSVAVAAFGQKLRDEDQIANFGYDRIAEIANAARGADPFGYRAEFLSLVRLASSLDGNK</sequence>
<proteinExistence type="predicted"/>
<organism evidence="4 5">
    <name type="scientific">Mesorhizobium humile</name>
    <dbReference type="NCBI Taxonomy" id="3072313"/>
    <lineage>
        <taxon>Bacteria</taxon>
        <taxon>Pseudomonadati</taxon>
        <taxon>Pseudomonadota</taxon>
        <taxon>Alphaproteobacteria</taxon>
        <taxon>Hyphomicrobiales</taxon>
        <taxon>Phyllobacteriaceae</taxon>
        <taxon>Mesorhizobium</taxon>
    </lineage>
</organism>
<dbReference type="EMBL" id="JAVIIV010000002">
    <property type="protein sequence ID" value="MDX8484440.1"/>
    <property type="molecule type" value="Genomic_DNA"/>
</dbReference>
<dbReference type="Pfam" id="PF00092">
    <property type="entry name" value="VWA"/>
    <property type="match status" value="1"/>
</dbReference>
<dbReference type="PROSITE" id="PS50234">
    <property type="entry name" value="VWFA"/>
    <property type="match status" value="1"/>
</dbReference>
<accession>A0ABU4YBX8</accession>
<dbReference type="RefSeq" id="WP_320295324.1">
    <property type="nucleotide sequence ID" value="NZ_JAVIIU010000004.1"/>
</dbReference>
<dbReference type="InterPro" id="IPR036465">
    <property type="entry name" value="vWFA_dom_sf"/>
</dbReference>
<gene>
    <name evidence="4" type="ORF">RFM52_04485</name>
</gene>
<protein>
    <submittedName>
        <fullName evidence="4">VWA domain-containing protein</fullName>
    </submittedName>
</protein>
<keyword evidence="2" id="KW-0472">Membrane</keyword>
<dbReference type="Pfam" id="PF12034">
    <property type="entry name" value="YfbK_C"/>
    <property type="match status" value="1"/>
</dbReference>
<evidence type="ECO:0000256" key="2">
    <source>
        <dbReference type="SAM" id="Phobius"/>
    </source>
</evidence>
<evidence type="ECO:0000313" key="5">
    <source>
        <dbReference type="Proteomes" id="UP001280156"/>
    </source>
</evidence>
<evidence type="ECO:0000256" key="1">
    <source>
        <dbReference type="SAM" id="MobiDB-lite"/>
    </source>
</evidence>
<dbReference type="InterPro" id="IPR021908">
    <property type="entry name" value="YfbK_C"/>
</dbReference>